<keyword evidence="3" id="KW-0687">Ribonucleoprotein</keyword>
<dbReference type="FunFam" id="3.30.1320.10:FF:000011">
    <property type="entry name" value="Mitochondrial ribosomal protein S16"/>
    <property type="match status" value="1"/>
</dbReference>
<evidence type="ECO:0000313" key="6">
    <source>
        <dbReference type="Proteomes" id="UP000078546"/>
    </source>
</evidence>
<dbReference type="Proteomes" id="UP000078560">
    <property type="component" value="Unassembled WGS sequence"/>
</dbReference>
<comment type="similarity">
    <text evidence="1">Belongs to the bacterial ribosomal protein bS16 family.</text>
</comment>
<dbReference type="GO" id="GO:0005739">
    <property type="term" value="C:mitochondrion"/>
    <property type="evidence" value="ECO:0007669"/>
    <property type="project" value="GOC"/>
</dbReference>
<dbReference type="InterPro" id="IPR023803">
    <property type="entry name" value="Ribosomal_bS16_dom_sf"/>
</dbReference>
<gene>
    <name evidence="5" type="ORF">POVCU1_022400</name>
    <name evidence="4" type="ORF">POVCU2_0024550</name>
</gene>
<dbReference type="PANTHER" id="PTHR12919">
    <property type="entry name" value="30S RIBOSOMAL PROTEIN S16"/>
    <property type="match status" value="1"/>
</dbReference>
<dbReference type="Gene3D" id="3.30.1320.10">
    <property type="match status" value="1"/>
</dbReference>
<dbReference type="GO" id="GO:0003735">
    <property type="term" value="F:structural constituent of ribosome"/>
    <property type="evidence" value="ECO:0007669"/>
    <property type="project" value="InterPro"/>
</dbReference>
<protein>
    <submittedName>
        <fullName evidence="5">Mitochondrial ribosomal protein S16, putative</fullName>
    </submittedName>
</protein>
<dbReference type="Pfam" id="PF00886">
    <property type="entry name" value="Ribosomal_S16"/>
    <property type="match status" value="1"/>
</dbReference>
<proteinExistence type="inferred from homology"/>
<evidence type="ECO:0000256" key="3">
    <source>
        <dbReference type="ARBA" id="ARBA00023274"/>
    </source>
</evidence>
<accession>A0A1A8WH41</accession>
<reference evidence="6 7" key="2">
    <citation type="submission" date="2016-05" db="EMBL/GenBank/DDBJ databases">
        <authorList>
            <person name="Naeem Raeece"/>
        </authorList>
    </citation>
    <scope>NUCLEOTIDE SEQUENCE [LARGE SCALE GENOMIC DNA]</scope>
</reference>
<dbReference type="AlphaFoldDB" id="A0A1A8WH41"/>
<dbReference type="GO" id="GO:0032543">
    <property type="term" value="P:mitochondrial translation"/>
    <property type="evidence" value="ECO:0007669"/>
    <property type="project" value="TreeGrafter"/>
</dbReference>
<name>A0A1A8WH41_PLAOA</name>
<dbReference type="EMBL" id="FLQV01000417">
    <property type="protein sequence ID" value="SBS92281.1"/>
    <property type="molecule type" value="Genomic_DNA"/>
</dbReference>
<sequence length="250" mass="30314">MIRRLFLPYFSKDKGPPRIRCQVNGVKRKRFYKIVVANQKDKKNGKHIEVLGTYVNKNNIREKLNTYNITNPNNDYYYNNIENIKEIRLRFNRVKFWLAANCNFSDHMKYVLSLCKLIPQYPVKYSRRCSDKYYHKYNEIINKHKLIQAEKINHFLKTDLNIQYLNNFDETSAKGKEQDDYIYNPEELTYLKKLSKNRHLDFEHTDKIRKIIRFIKITNNFNPDCKQNIAAYKCDTTFEYKYVYPNKTIL</sequence>
<evidence type="ECO:0000313" key="4">
    <source>
        <dbReference type="EMBL" id="SBS84126.1"/>
    </source>
</evidence>
<evidence type="ECO:0000256" key="2">
    <source>
        <dbReference type="ARBA" id="ARBA00022980"/>
    </source>
</evidence>
<evidence type="ECO:0000256" key="1">
    <source>
        <dbReference type="ARBA" id="ARBA00006668"/>
    </source>
</evidence>
<organism evidence="5 6">
    <name type="scientific">Plasmodium ovale curtisi</name>
    <dbReference type="NCBI Taxonomy" id="864141"/>
    <lineage>
        <taxon>Eukaryota</taxon>
        <taxon>Sar</taxon>
        <taxon>Alveolata</taxon>
        <taxon>Apicomplexa</taxon>
        <taxon>Aconoidasida</taxon>
        <taxon>Haemosporida</taxon>
        <taxon>Plasmodiidae</taxon>
        <taxon>Plasmodium</taxon>
        <taxon>Plasmodium (Plasmodium)</taxon>
    </lineage>
</organism>
<dbReference type="EMBL" id="FLQU01000339">
    <property type="protein sequence ID" value="SBS84126.1"/>
    <property type="molecule type" value="Genomic_DNA"/>
</dbReference>
<evidence type="ECO:0000313" key="5">
    <source>
        <dbReference type="EMBL" id="SBS92281.1"/>
    </source>
</evidence>
<keyword evidence="2 5" id="KW-0689">Ribosomal protein</keyword>
<dbReference type="GO" id="GO:0015935">
    <property type="term" value="C:small ribosomal subunit"/>
    <property type="evidence" value="ECO:0007669"/>
    <property type="project" value="TreeGrafter"/>
</dbReference>
<reference evidence="5" key="1">
    <citation type="submission" date="2016-05" db="EMBL/GenBank/DDBJ databases">
        <authorList>
            <person name="Lavstsen T."/>
            <person name="Jespersen J.S."/>
        </authorList>
    </citation>
    <scope>NUCLEOTIDE SEQUENCE [LARGE SCALE GENOMIC DNA]</scope>
</reference>
<dbReference type="PANTHER" id="PTHR12919:SF20">
    <property type="entry name" value="SMALL RIBOSOMAL SUBUNIT PROTEIN BS16M"/>
    <property type="match status" value="1"/>
</dbReference>
<evidence type="ECO:0000313" key="7">
    <source>
        <dbReference type="Proteomes" id="UP000078560"/>
    </source>
</evidence>
<dbReference type="Proteomes" id="UP000078546">
    <property type="component" value="Unassembled WGS sequence"/>
</dbReference>
<dbReference type="InterPro" id="IPR000307">
    <property type="entry name" value="Ribosomal_bS16"/>
</dbReference>
<dbReference type="SUPFAM" id="SSF54565">
    <property type="entry name" value="Ribosomal protein S16"/>
    <property type="match status" value="1"/>
</dbReference>